<keyword evidence="3" id="KW-1185">Reference proteome</keyword>
<dbReference type="PROSITE" id="PS51257">
    <property type="entry name" value="PROKAR_LIPOPROTEIN"/>
    <property type="match status" value="1"/>
</dbReference>
<dbReference type="EMBL" id="WQLB01000013">
    <property type="protein sequence ID" value="MVN87302.1"/>
    <property type="molecule type" value="Genomic_DNA"/>
</dbReference>
<evidence type="ECO:0000256" key="1">
    <source>
        <dbReference type="SAM" id="SignalP"/>
    </source>
</evidence>
<reference evidence="2 3" key="1">
    <citation type="submission" date="2019-12" db="EMBL/GenBank/DDBJ databases">
        <title>Deinococcus sp. HMF7620 Genome sequencing and assembly.</title>
        <authorList>
            <person name="Kang H."/>
            <person name="Kim H."/>
            <person name="Joh K."/>
        </authorList>
    </citation>
    <scope>NUCLEOTIDE SEQUENCE [LARGE SCALE GENOMIC DNA]</scope>
    <source>
        <strain evidence="2 3">HMF7620</strain>
    </source>
</reference>
<name>A0A7C9M262_9DEIO</name>
<gene>
    <name evidence="2" type="ORF">GO986_11015</name>
</gene>
<keyword evidence="1" id="KW-0732">Signal</keyword>
<proteinExistence type="predicted"/>
<sequence>MKRFVLVSALALTACAPPLTPDPLPPLSSSALGQTLSLSGRAERWPGQAATLRWVAGGAAIGEVAADGAFTVSAAQPPAGLPRVSLLTALGLWEGADCSLNTVTLSRPGTEAFVLTSLPVGAPALGAANSPVVQPPQLRAQRGEAAVTLLYVPHDVTVSGQRVCRSRTSEPTVLLEEARSVNLALKIGWNALAVQSRSTGQVQAFGQTIYRSTVTVQGDTLGSGVTWTFLSDSLPKP</sequence>
<protein>
    <recommendedName>
        <fullName evidence="4">Lipoprotein</fullName>
    </recommendedName>
</protein>
<organism evidence="2 3">
    <name type="scientific">Deinococcus arboris</name>
    <dbReference type="NCBI Taxonomy" id="2682977"/>
    <lineage>
        <taxon>Bacteria</taxon>
        <taxon>Thermotogati</taxon>
        <taxon>Deinococcota</taxon>
        <taxon>Deinococci</taxon>
        <taxon>Deinococcales</taxon>
        <taxon>Deinococcaceae</taxon>
        <taxon>Deinococcus</taxon>
    </lineage>
</organism>
<dbReference type="AlphaFoldDB" id="A0A7C9M262"/>
<feature type="chain" id="PRO_5028873193" description="Lipoprotein" evidence="1">
    <location>
        <begin position="22"/>
        <end position="237"/>
    </location>
</feature>
<evidence type="ECO:0000313" key="3">
    <source>
        <dbReference type="Proteomes" id="UP000483286"/>
    </source>
</evidence>
<comment type="caution">
    <text evidence="2">The sequence shown here is derived from an EMBL/GenBank/DDBJ whole genome shotgun (WGS) entry which is preliminary data.</text>
</comment>
<dbReference type="RefSeq" id="WP_157459361.1">
    <property type="nucleotide sequence ID" value="NZ_WQLB01000013.1"/>
</dbReference>
<dbReference type="Proteomes" id="UP000483286">
    <property type="component" value="Unassembled WGS sequence"/>
</dbReference>
<evidence type="ECO:0000313" key="2">
    <source>
        <dbReference type="EMBL" id="MVN87302.1"/>
    </source>
</evidence>
<accession>A0A7C9M262</accession>
<feature type="signal peptide" evidence="1">
    <location>
        <begin position="1"/>
        <end position="21"/>
    </location>
</feature>
<evidence type="ECO:0008006" key="4">
    <source>
        <dbReference type="Google" id="ProtNLM"/>
    </source>
</evidence>